<keyword evidence="2" id="KW-1185">Reference proteome</keyword>
<dbReference type="Proteomes" id="UP000829364">
    <property type="component" value="Chromosome 5"/>
</dbReference>
<accession>A0A9Q8QHK9</accession>
<evidence type="ECO:0000313" key="2">
    <source>
        <dbReference type="Proteomes" id="UP000829364"/>
    </source>
</evidence>
<reference evidence="1" key="1">
    <citation type="submission" date="2021-11" db="EMBL/GenBank/DDBJ databases">
        <title>Purpureocillium_takamizusanense_genome.</title>
        <authorList>
            <person name="Nguyen N.-H."/>
        </authorList>
    </citation>
    <scope>NUCLEOTIDE SEQUENCE</scope>
    <source>
        <strain evidence="1">PT3</strain>
    </source>
</reference>
<evidence type="ECO:0000313" key="1">
    <source>
        <dbReference type="EMBL" id="UNI19795.1"/>
    </source>
</evidence>
<dbReference type="RefSeq" id="XP_047843276.1">
    <property type="nucleotide sequence ID" value="XM_047992596.1"/>
</dbReference>
<protein>
    <submittedName>
        <fullName evidence="1">Uncharacterized protein</fullName>
    </submittedName>
</protein>
<sequence length="118" mass="12445">MADTRSSSVLGKARPNDERCCRVPPVSVKKVVPKVVRNDEQDAGIGLGARPDANGQCAKVFDGQGALSDDDLGKAARSSRGLSFVPEGRSLTSTARELGLSAELRTSLGTKAYSILWV</sequence>
<dbReference type="EMBL" id="CP086358">
    <property type="protein sequence ID" value="UNI19795.1"/>
    <property type="molecule type" value="Genomic_DNA"/>
</dbReference>
<gene>
    <name evidence="1" type="ORF">JDV02_010857</name>
</gene>
<dbReference type="AlphaFoldDB" id="A0A9Q8QHK9"/>
<proteinExistence type="predicted"/>
<dbReference type="GeneID" id="72072774"/>
<organism evidence="1 2">
    <name type="scientific">Purpureocillium takamizusanense</name>
    <dbReference type="NCBI Taxonomy" id="2060973"/>
    <lineage>
        <taxon>Eukaryota</taxon>
        <taxon>Fungi</taxon>
        <taxon>Dikarya</taxon>
        <taxon>Ascomycota</taxon>
        <taxon>Pezizomycotina</taxon>
        <taxon>Sordariomycetes</taxon>
        <taxon>Hypocreomycetidae</taxon>
        <taxon>Hypocreales</taxon>
        <taxon>Ophiocordycipitaceae</taxon>
        <taxon>Purpureocillium</taxon>
    </lineage>
</organism>
<name>A0A9Q8QHK9_9HYPO</name>
<dbReference type="KEGG" id="ptkz:JDV02_010857"/>